<dbReference type="GO" id="GO:0042761">
    <property type="term" value="P:very long-chain fatty acid biosynthetic process"/>
    <property type="evidence" value="ECO:0007669"/>
    <property type="project" value="TreeGrafter"/>
</dbReference>
<evidence type="ECO:0000256" key="1">
    <source>
        <dbReference type="ARBA" id="ARBA00004141"/>
    </source>
</evidence>
<dbReference type="EC" id="4.2.1.134" evidence="4 14"/>
<evidence type="ECO:0000256" key="4">
    <source>
        <dbReference type="ARBA" id="ARBA00013122"/>
    </source>
</evidence>
<feature type="transmembrane region" description="Helical" evidence="14">
    <location>
        <begin position="91"/>
        <end position="109"/>
    </location>
</feature>
<proteinExistence type="inferred from homology"/>
<comment type="caution">
    <text evidence="14">Lacks conserved residue(s) required for the propagation of feature annotation.</text>
</comment>
<comment type="catalytic activity">
    <reaction evidence="13 14">
        <text>a very-long-chain (3R)-3-hydroxyacyl-CoA = a very-long-chain (2E)-enoyl-CoA + H2O</text>
        <dbReference type="Rhea" id="RHEA:45812"/>
        <dbReference type="ChEBI" id="CHEBI:15377"/>
        <dbReference type="ChEBI" id="CHEBI:83728"/>
        <dbReference type="ChEBI" id="CHEBI:85440"/>
        <dbReference type="EC" id="4.2.1.134"/>
    </reaction>
</comment>
<evidence type="ECO:0000313" key="16">
    <source>
        <dbReference type="Proteomes" id="UP001140453"/>
    </source>
</evidence>
<reference evidence="15" key="1">
    <citation type="submission" date="2022-10" db="EMBL/GenBank/DDBJ databases">
        <title>Tapping the CABI collections for fungal endophytes: first genome assemblies for Collariella, Neodidymelliopsis, Ascochyta clinopodiicola, Didymella pomorum, Didymosphaeria variabile, Neocosmospora piperis and Neocucurbitaria cava.</title>
        <authorList>
            <person name="Hill R."/>
        </authorList>
    </citation>
    <scope>NUCLEOTIDE SEQUENCE</scope>
    <source>
        <strain evidence="15">IMI 355082</strain>
    </source>
</reference>
<dbReference type="EMBL" id="JAPEVB010000003">
    <property type="protein sequence ID" value="KAJ4391309.1"/>
    <property type="molecule type" value="Genomic_DNA"/>
</dbReference>
<comment type="function">
    <text evidence="14">Catalyzes the third of the four reactions of the long-chain fatty acids elongation cycle. This endoplasmic reticulum-bound enzymatic process, allows the addition of two carbons to the chain of long- and very long-chain fatty acids/VLCFAs per cycle. This enzyme catalyzes the dehydration of the 3-hydroxyacyl-CoA intermediate into trans-2,3-enoyl-CoA, within each cycle of fatty acid elongation. Thereby, it participates to the production of VLCFAs of different chain lengths that are involved in multiple biological processes as precursors of membrane lipids and lipid mediators.</text>
</comment>
<comment type="caution">
    <text evidence="15">The sequence shown here is derived from an EMBL/GenBank/DDBJ whole genome shotgun (WGS) entry which is preliminary data.</text>
</comment>
<keyword evidence="5 14" id="KW-0444">Lipid biosynthesis</keyword>
<keyword evidence="10 14" id="KW-0472">Membrane</keyword>
<evidence type="ECO:0000256" key="6">
    <source>
        <dbReference type="ARBA" id="ARBA00022692"/>
    </source>
</evidence>
<feature type="transmembrane region" description="Helical" evidence="14">
    <location>
        <begin position="121"/>
        <end position="142"/>
    </location>
</feature>
<evidence type="ECO:0000256" key="2">
    <source>
        <dbReference type="ARBA" id="ARBA00005194"/>
    </source>
</evidence>
<dbReference type="AlphaFoldDB" id="A0A9W9CXL0"/>
<dbReference type="GO" id="GO:0102158">
    <property type="term" value="F:very-long-chain (3R)-3-hydroxyacyl-CoA dehydratase activity"/>
    <property type="evidence" value="ECO:0007669"/>
    <property type="project" value="UniProtKB-EC"/>
</dbReference>
<dbReference type="GO" id="GO:0030497">
    <property type="term" value="P:fatty acid elongation"/>
    <property type="evidence" value="ECO:0007669"/>
    <property type="project" value="TreeGrafter"/>
</dbReference>
<keyword evidence="8 14" id="KW-1133">Transmembrane helix</keyword>
<dbReference type="InterPro" id="IPR007482">
    <property type="entry name" value="Tyr_Pase-like_PTPLA"/>
</dbReference>
<dbReference type="OrthoDB" id="46988at2759"/>
<keyword evidence="16" id="KW-1185">Reference proteome</keyword>
<gene>
    <name evidence="15" type="ORF">N0V93_004926</name>
</gene>
<evidence type="ECO:0000256" key="12">
    <source>
        <dbReference type="ARBA" id="ARBA00023239"/>
    </source>
</evidence>
<keyword evidence="7 14" id="KW-0276">Fatty acid metabolism</keyword>
<keyword evidence="14" id="KW-0256">Endoplasmic reticulum</keyword>
<dbReference type="Pfam" id="PF04387">
    <property type="entry name" value="PTPLA"/>
    <property type="match status" value="1"/>
</dbReference>
<feature type="transmembrane region" description="Helical" evidence="14">
    <location>
        <begin position="175"/>
        <end position="196"/>
    </location>
</feature>
<keyword evidence="11 14" id="KW-0275">Fatty acid biosynthesis</keyword>
<evidence type="ECO:0000256" key="9">
    <source>
        <dbReference type="ARBA" id="ARBA00023098"/>
    </source>
</evidence>
<dbReference type="PANTHER" id="PTHR11035">
    <property type="entry name" value="VERY-LONG-CHAIN (3R)-3-HYDROXYACYL-COA DEHYDRATASE"/>
    <property type="match status" value="1"/>
</dbReference>
<comment type="pathway">
    <text evidence="2 14">Lipid metabolism; fatty acid biosynthesis.</text>
</comment>
<comment type="similarity">
    <text evidence="3 14">Belongs to the very long-chain fatty acids dehydratase HACD family.</text>
</comment>
<keyword evidence="6 14" id="KW-0812">Transmembrane</keyword>
<evidence type="ECO:0000256" key="10">
    <source>
        <dbReference type="ARBA" id="ARBA00023136"/>
    </source>
</evidence>
<evidence type="ECO:0000256" key="5">
    <source>
        <dbReference type="ARBA" id="ARBA00022516"/>
    </source>
</evidence>
<evidence type="ECO:0000256" key="14">
    <source>
        <dbReference type="RuleBase" id="RU363109"/>
    </source>
</evidence>
<evidence type="ECO:0000256" key="3">
    <source>
        <dbReference type="ARBA" id="ARBA00007811"/>
    </source>
</evidence>
<comment type="subcellular location">
    <subcellularLocation>
        <location evidence="14">Endoplasmic reticulum membrane</location>
        <topology evidence="14">Multi-pass membrane protein</topology>
    </subcellularLocation>
    <subcellularLocation>
        <location evidence="1">Membrane</location>
        <topology evidence="1">Multi-pass membrane protein</topology>
    </subcellularLocation>
</comment>
<keyword evidence="12 14" id="KW-0456">Lyase</keyword>
<accession>A0A9W9CXL0</accession>
<protein>
    <recommendedName>
        <fullName evidence="4 14">Very-long-chain (3R)-3-hydroxyacyl-CoA dehydratase</fullName>
        <ecNumber evidence="4 14">4.2.1.134</ecNumber>
    </recommendedName>
</protein>
<evidence type="ECO:0000256" key="13">
    <source>
        <dbReference type="ARBA" id="ARBA00036671"/>
    </source>
</evidence>
<evidence type="ECO:0000256" key="11">
    <source>
        <dbReference type="ARBA" id="ARBA00023160"/>
    </source>
</evidence>
<sequence length="215" mass="23713">MATKSGPKPMSSVKRTYLIAYNALSAALWSVVLIRTAQTLTTAGPEAVYPAVGEWTKWTQTLAGLEIVHSVLGVVRAPLMTTLMQVSSRFALVWGAVHFYPSVAASPAYSSMLLAWSITEVIRYAFFALTLSGIEPAVLQWFRYSGFYVLYPVGISSELWELFLAFSLARKEQDVPKWAVIAVVMATYLPGAPKLYGHMMRQRRKVLGGGAKKTQ</sequence>
<name>A0A9W9CXL0_9PEZI</name>
<keyword evidence="9 14" id="KW-0443">Lipid metabolism</keyword>
<evidence type="ECO:0000256" key="7">
    <source>
        <dbReference type="ARBA" id="ARBA00022832"/>
    </source>
</evidence>
<dbReference type="PANTHER" id="PTHR11035:SF3">
    <property type="entry name" value="VERY-LONG-CHAIN (3R)-3-HYDROXYACYL-COA DEHYDRATASE"/>
    <property type="match status" value="1"/>
</dbReference>
<organism evidence="15 16">
    <name type="scientific">Gnomoniopsis smithogilvyi</name>
    <dbReference type="NCBI Taxonomy" id="1191159"/>
    <lineage>
        <taxon>Eukaryota</taxon>
        <taxon>Fungi</taxon>
        <taxon>Dikarya</taxon>
        <taxon>Ascomycota</taxon>
        <taxon>Pezizomycotina</taxon>
        <taxon>Sordariomycetes</taxon>
        <taxon>Sordariomycetidae</taxon>
        <taxon>Diaporthales</taxon>
        <taxon>Gnomoniaceae</taxon>
        <taxon>Gnomoniopsis</taxon>
    </lineage>
</organism>
<evidence type="ECO:0000256" key="8">
    <source>
        <dbReference type="ARBA" id="ARBA00022989"/>
    </source>
</evidence>
<dbReference type="Proteomes" id="UP001140453">
    <property type="component" value="Unassembled WGS sequence"/>
</dbReference>
<feature type="transmembrane region" description="Helical" evidence="14">
    <location>
        <begin position="149"/>
        <end position="169"/>
    </location>
</feature>
<dbReference type="GO" id="GO:0005789">
    <property type="term" value="C:endoplasmic reticulum membrane"/>
    <property type="evidence" value="ECO:0007669"/>
    <property type="project" value="UniProtKB-SubCell"/>
</dbReference>
<dbReference type="GO" id="GO:0030148">
    <property type="term" value="P:sphingolipid biosynthetic process"/>
    <property type="evidence" value="ECO:0007669"/>
    <property type="project" value="TreeGrafter"/>
</dbReference>
<evidence type="ECO:0000313" key="15">
    <source>
        <dbReference type="EMBL" id="KAJ4391309.1"/>
    </source>
</evidence>